<comment type="similarity">
    <text evidence="3 8">Belongs to the methylenetetrahydrofolate reductase family.</text>
</comment>
<evidence type="ECO:0000256" key="7">
    <source>
        <dbReference type="ARBA" id="ARBA00048628"/>
    </source>
</evidence>
<reference evidence="10 11" key="1">
    <citation type="submission" date="2018-07" db="EMBL/GenBank/DDBJ databases">
        <title>Brachybacteriurn paraconglorneratum KCTC 9916.</title>
        <authorList>
            <person name="Li Y."/>
        </authorList>
    </citation>
    <scope>NUCLEOTIDE SEQUENCE [LARGE SCALE GENOMIC DNA]</scope>
    <source>
        <strain evidence="10 11">KCTC 9916</strain>
    </source>
</reference>
<comment type="pathway">
    <text evidence="2 8">One-carbon metabolism; tetrahydrofolate interconversion.</text>
</comment>
<evidence type="ECO:0000256" key="3">
    <source>
        <dbReference type="ARBA" id="ARBA00006743"/>
    </source>
</evidence>
<organism evidence="10 11">
    <name type="scientific">Brachybacterium paraconglomeratum</name>
    <dbReference type="NCBI Taxonomy" id="173362"/>
    <lineage>
        <taxon>Bacteria</taxon>
        <taxon>Bacillati</taxon>
        <taxon>Actinomycetota</taxon>
        <taxon>Actinomycetes</taxon>
        <taxon>Micrococcales</taxon>
        <taxon>Dermabacteraceae</taxon>
        <taxon>Brachybacterium</taxon>
    </lineage>
</organism>
<comment type="catalytic activity">
    <reaction evidence="7">
        <text>(6S)-5-methyl-5,6,7,8-tetrahydrofolate + NAD(+) = (6R)-5,10-methylene-5,6,7,8-tetrahydrofolate + NADH + H(+)</text>
        <dbReference type="Rhea" id="RHEA:19821"/>
        <dbReference type="ChEBI" id="CHEBI:15378"/>
        <dbReference type="ChEBI" id="CHEBI:15636"/>
        <dbReference type="ChEBI" id="CHEBI:18608"/>
        <dbReference type="ChEBI" id="CHEBI:57540"/>
        <dbReference type="ChEBI" id="CHEBI:57945"/>
        <dbReference type="EC" id="1.5.1.54"/>
    </reaction>
    <physiologicalReaction direction="right-to-left" evidence="7">
        <dbReference type="Rhea" id="RHEA:19823"/>
    </physiologicalReaction>
</comment>
<comment type="cofactor">
    <cofactor evidence="1 8">
        <name>FAD</name>
        <dbReference type="ChEBI" id="CHEBI:57692"/>
    </cofactor>
</comment>
<protein>
    <recommendedName>
        <fullName evidence="8">Methylenetetrahydrofolate reductase</fullName>
    </recommendedName>
</protein>
<evidence type="ECO:0000313" key="10">
    <source>
        <dbReference type="EMBL" id="RRR17457.1"/>
    </source>
</evidence>
<proteinExistence type="inferred from homology"/>
<dbReference type="GO" id="GO:0009086">
    <property type="term" value="P:methionine biosynthetic process"/>
    <property type="evidence" value="ECO:0007669"/>
    <property type="project" value="TreeGrafter"/>
</dbReference>
<keyword evidence="6 8" id="KW-0560">Oxidoreductase</keyword>
<evidence type="ECO:0000256" key="4">
    <source>
        <dbReference type="ARBA" id="ARBA00022630"/>
    </source>
</evidence>
<dbReference type="Proteomes" id="UP000274327">
    <property type="component" value="Unassembled WGS sequence"/>
</dbReference>
<dbReference type="Pfam" id="PF02219">
    <property type="entry name" value="MTHFR"/>
    <property type="match status" value="1"/>
</dbReference>
<keyword evidence="4 8" id="KW-0285">Flavoprotein</keyword>
<gene>
    <name evidence="10" type="ORF">DS079_13935</name>
</gene>
<accession>A0A3R8QLH1</accession>
<feature type="region of interest" description="Disordered" evidence="9">
    <location>
        <begin position="1"/>
        <end position="35"/>
    </location>
</feature>
<evidence type="ECO:0000256" key="9">
    <source>
        <dbReference type="SAM" id="MobiDB-lite"/>
    </source>
</evidence>
<keyword evidence="5 8" id="KW-0274">FAD</keyword>
<dbReference type="InterPro" id="IPR003171">
    <property type="entry name" value="Mehydrof_redctse-like"/>
</dbReference>
<name>A0A3R8QLH1_9MICO</name>
<dbReference type="GO" id="GO:0071949">
    <property type="term" value="F:FAD binding"/>
    <property type="evidence" value="ECO:0007669"/>
    <property type="project" value="TreeGrafter"/>
</dbReference>
<dbReference type="PANTHER" id="PTHR45754">
    <property type="entry name" value="METHYLENETETRAHYDROFOLATE REDUCTASE"/>
    <property type="match status" value="1"/>
</dbReference>
<dbReference type="Gene3D" id="3.20.20.220">
    <property type="match status" value="1"/>
</dbReference>
<dbReference type="GO" id="GO:0106312">
    <property type="term" value="F:methylenetetrahydrofolate reductase (NADH) activity"/>
    <property type="evidence" value="ECO:0007669"/>
    <property type="project" value="UniProtKB-EC"/>
</dbReference>
<comment type="caution">
    <text evidence="10">The sequence shown here is derived from an EMBL/GenBank/DDBJ whole genome shotgun (WGS) entry which is preliminary data.</text>
</comment>
<evidence type="ECO:0000256" key="1">
    <source>
        <dbReference type="ARBA" id="ARBA00001974"/>
    </source>
</evidence>
<dbReference type="SUPFAM" id="SSF51730">
    <property type="entry name" value="FAD-linked oxidoreductase"/>
    <property type="match status" value="1"/>
</dbReference>
<dbReference type="GO" id="GO:0035999">
    <property type="term" value="P:tetrahydrofolate interconversion"/>
    <property type="evidence" value="ECO:0007669"/>
    <property type="project" value="UniProtKB-UniPathway"/>
</dbReference>
<evidence type="ECO:0000256" key="6">
    <source>
        <dbReference type="ARBA" id="ARBA00023002"/>
    </source>
</evidence>
<dbReference type="UniPathway" id="UPA00193"/>
<dbReference type="EMBL" id="QOCI01000013">
    <property type="protein sequence ID" value="RRR17457.1"/>
    <property type="molecule type" value="Genomic_DNA"/>
</dbReference>
<dbReference type="PANTHER" id="PTHR45754:SF3">
    <property type="entry name" value="METHYLENETETRAHYDROFOLATE REDUCTASE (NADPH)"/>
    <property type="match status" value="1"/>
</dbReference>
<evidence type="ECO:0000256" key="5">
    <source>
        <dbReference type="ARBA" id="ARBA00022827"/>
    </source>
</evidence>
<dbReference type="GO" id="GO:0005829">
    <property type="term" value="C:cytosol"/>
    <property type="evidence" value="ECO:0007669"/>
    <property type="project" value="TreeGrafter"/>
</dbReference>
<evidence type="ECO:0000313" key="11">
    <source>
        <dbReference type="Proteomes" id="UP000274327"/>
    </source>
</evidence>
<keyword evidence="11" id="KW-1185">Reference proteome</keyword>
<dbReference type="AlphaFoldDB" id="A0A3R8QLH1"/>
<evidence type="ECO:0000256" key="8">
    <source>
        <dbReference type="RuleBase" id="RU003862"/>
    </source>
</evidence>
<evidence type="ECO:0000256" key="2">
    <source>
        <dbReference type="ARBA" id="ARBA00004777"/>
    </source>
</evidence>
<sequence length="296" mass="30478">MSERSPGRPPPVADRAGTSATSGPGGSPPPNPASRQAQFEVIPLPGIAERALEHLPAGSRVTVTASPAQGLEATLEAATALAAGGMVAVPHLAARMVEGPDALERILERLGGAGIEELFVIAGDATPPAGPYDGALTLLEAIAPAGRGLVVGVGAHPEGHPHADPAAALELLRRKAEHASYVATQMLFSPDPLLTWAEQLREAGIDMAVRPGVAAPASRTRLLRIGTRIGVGRSLRMLTAESSGVRRLLGPGHWDPDPLLDALAAAELPGLAAPHVFTFNSLAETAAWWQARIGRA</sequence>
<dbReference type="InterPro" id="IPR029041">
    <property type="entry name" value="FAD-linked_oxidoreductase-like"/>
</dbReference>